<dbReference type="InterPro" id="IPR028020">
    <property type="entry name" value="ASX_DEUBAD_dom"/>
</dbReference>
<feature type="domain" description="ASX DEUBAD" evidence="2">
    <location>
        <begin position="40"/>
        <end position="193"/>
    </location>
</feature>
<dbReference type="InParanoid" id="W4JSQ5"/>
<feature type="non-terminal residue" evidence="3">
    <location>
        <position position="1"/>
    </location>
</feature>
<feature type="region of interest" description="Disordered" evidence="1">
    <location>
        <begin position="1"/>
        <end position="47"/>
    </location>
</feature>
<protein>
    <recommendedName>
        <fullName evidence="2">ASX DEUBAD domain-containing protein</fullName>
    </recommendedName>
</protein>
<feature type="compositionally biased region" description="Polar residues" evidence="1">
    <location>
        <begin position="1"/>
        <end position="10"/>
    </location>
</feature>
<evidence type="ECO:0000313" key="4">
    <source>
        <dbReference type="Proteomes" id="UP000030671"/>
    </source>
</evidence>
<dbReference type="Pfam" id="PF13919">
    <property type="entry name" value="ASXH"/>
    <property type="match status" value="1"/>
</dbReference>
<name>W4JSQ5_HETIT</name>
<dbReference type="EMBL" id="KI925464">
    <property type="protein sequence ID" value="ETW76489.1"/>
    <property type="molecule type" value="Genomic_DNA"/>
</dbReference>
<dbReference type="HOGENOM" id="CLU_758690_0_0_1"/>
<feature type="non-terminal residue" evidence="3">
    <location>
        <position position="373"/>
    </location>
</feature>
<evidence type="ECO:0000259" key="2">
    <source>
        <dbReference type="Pfam" id="PF13919"/>
    </source>
</evidence>
<proteinExistence type="predicted"/>
<dbReference type="AlphaFoldDB" id="W4JSQ5"/>
<dbReference type="KEGG" id="hir:HETIRDRAFT_239662"/>
<dbReference type="Proteomes" id="UP000030671">
    <property type="component" value="Unassembled WGS sequence"/>
</dbReference>
<organism evidence="3 4">
    <name type="scientific">Heterobasidion irregulare (strain TC 32-1)</name>
    <dbReference type="NCBI Taxonomy" id="747525"/>
    <lineage>
        <taxon>Eukaryota</taxon>
        <taxon>Fungi</taxon>
        <taxon>Dikarya</taxon>
        <taxon>Basidiomycota</taxon>
        <taxon>Agaricomycotina</taxon>
        <taxon>Agaricomycetes</taxon>
        <taxon>Russulales</taxon>
        <taxon>Bondarzewiaceae</taxon>
        <taxon>Heterobasidion</taxon>
        <taxon>Heterobasidion annosum species complex</taxon>
    </lineage>
</organism>
<dbReference type="STRING" id="747525.W4JSQ5"/>
<gene>
    <name evidence="3" type="ORF">HETIRDRAFT_239662</name>
</gene>
<dbReference type="eggNOG" id="ENOG502SJPC">
    <property type="taxonomic scope" value="Eukaryota"/>
</dbReference>
<keyword evidence="4" id="KW-1185">Reference proteome</keyword>
<dbReference type="RefSeq" id="XP_009551383.1">
    <property type="nucleotide sequence ID" value="XM_009553088.2"/>
</dbReference>
<evidence type="ECO:0000313" key="3">
    <source>
        <dbReference type="EMBL" id="ETW76489.1"/>
    </source>
</evidence>
<accession>W4JSQ5</accession>
<reference evidence="3 4" key="1">
    <citation type="journal article" date="2012" name="New Phytol.">
        <title>Insight into trade-off between wood decay and parasitism from the genome of a fungal forest pathogen.</title>
        <authorList>
            <person name="Olson A."/>
            <person name="Aerts A."/>
            <person name="Asiegbu F."/>
            <person name="Belbahri L."/>
            <person name="Bouzid O."/>
            <person name="Broberg A."/>
            <person name="Canback B."/>
            <person name="Coutinho P.M."/>
            <person name="Cullen D."/>
            <person name="Dalman K."/>
            <person name="Deflorio G."/>
            <person name="van Diepen L.T."/>
            <person name="Dunand C."/>
            <person name="Duplessis S."/>
            <person name="Durling M."/>
            <person name="Gonthier P."/>
            <person name="Grimwood J."/>
            <person name="Fossdal C.G."/>
            <person name="Hansson D."/>
            <person name="Henrissat B."/>
            <person name="Hietala A."/>
            <person name="Himmelstrand K."/>
            <person name="Hoffmeister D."/>
            <person name="Hogberg N."/>
            <person name="James T.Y."/>
            <person name="Karlsson M."/>
            <person name="Kohler A."/>
            <person name="Kues U."/>
            <person name="Lee Y.H."/>
            <person name="Lin Y.C."/>
            <person name="Lind M."/>
            <person name="Lindquist E."/>
            <person name="Lombard V."/>
            <person name="Lucas S."/>
            <person name="Lunden K."/>
            <person name="Morin E."/>
            <person name="Murat C."/>
            <person name="Park J."/>
            <person name="Raffaello T."/>
            <person name="Rouze P."/>
            <person name="Salamov A."/>
            <person name="Schmutz J."/>
            <person name="Solheim H."/>
            <person name="Stahlberg J."/>
            <person name="Velez H."/>
            <person name="de Vries R.P."/>
            <person name="Wiebenga A."/>
            <person name="Woodward S."/>
            <person name="Yakovlev I."/>
            <person name="Garbelotto M."/>
            <person name="Martin F."/>
            <person name="Grigoriev I.V."/>
            <person name="Stenlid J."/>
        </authorList>
    </citation>
    <scope>NUCLEOTIDE SEQUENCE [LARGE SCALE GENOMIC DNA]</scope>
    <source>
        <strain evidence="3 4">TC 32-1</strain>
    </source>
</reference>
<sequence length="373" mass="41447">TRIPSTTTKSVDTRPRHAATRNGRTKAAPADKAKAGGSGKAKASDPAEKLRVLLHEPKSALTKLDMSDVINADTWNALSSASHARLVSLFPPTAFRGFQLSLDPTHPFRRWQDEQHVRTPPSSRPPSPSFPSRLQDLDLGCFKDGHFLSAMQTFQDHLYTGWMTDAHKEMVEFYKSGIENGTLHASWKDEAWEGDELDEEDVVAAAPAAARAQMPASKVRTGAPKELRLLDLVKRHIVQAGDVLVYRRHFVQAGITIEKDVLIEVVRPKSLVVLLPSGTTSSLPAHILAHGSDMNVDGESLRSAEITSPSHLESTILDLDGRVERGQRPNSNAWKSLVVWRWREDGFEAGEKRGGREKRNTLFYLRSCSYYDI</sequence>
<dbReference type="OrthoDB" id="2289918at2759"/>
<evidence type="ECO:0000256" key="1">
    <source>
        <dbReference type="SAM" id="MobiDB-lite"/>
    </source>
</evidence>
<dbReference type="GeneID" id="20668833"/>